<dbReference type="InterPro" id="IPR050729">
    <property type="entry name" value="Rho-GAP"/>
</dbReference>
<feature type="region of interest" description="Disordered" evidence="4">
    <location>
        <begin position="401"/>
        <end position="434"/>
    </location>
</feature>
<dbReference type="Gene3D" id="2.30.29.30">
    <property type="entry name" value="Pleckstrin-homology domain (PH domain)/Phosphotyrosine-binding domain (PTB)"/>
    <property type="match status" value="1"/>
</dbReference>
<evidence type="ECO:0000256" key="2">
    <source>
        <dbReference type="ARBA" id="ARBA00022468"/>
    </source>
</evidence>
<feature type="domain" description="SH3" evidence="5">
    <location>
        <begin position="33"/>
        <end position="107"/>
    </location>
</feature>
<feature type="compositionally biased region" description="Basic and acidic residues" evidence="4">
    <location>
        <begin position="803"/>
        <end position="812"/>
    </location>
</feature>
<dbReference type="SUPFAM" id="SSF50729">
    <property type="entry name" value="PH domain-like"/>
    <property type="match status" value="1"/>
</dbReference>
<name>A0ABD2XL71_9HYME</name>
<accession>A0ABD2XL71</accession>
<feature type="region of interest" description="Disordered" evidence="4">
    <location>
        <begin position="456"/>
        <end position="477"/>
    </location>
</feature>
<feature type="region of interest" description="Disordered" evidence="4">
    <location>
        <begin position="256"/>
        <end position="293"/>
    </location>
</feature>
<evidence type="ECO:0000259" key="7">
    <source>
        <dbReference type="PROSITE" id="PS50020"/>
    </source>
</evidence>
<evidence type="ECO:0000313" key="9">
    <source>
        <dbReference type="Proteomes" id="UP001627154"/>
    </source>
</evidence>
<feature type="domain" description="WW" evidence="7">
    <location>
        <begin position="1024"/>
        <end position="1051"/>
    </location>
</feature>
<feature type="compositionally biased region" description="Polar residues" evidence="4">
    <location>
        <begin position="694"/>
        <end position="705"/>
    </location>
</feature>
<dbReference type="PROSITE" id="PS50003">
    <property type="entry name" value="PH_DOMAIN"/>
    <property type="match status" value="1"/>
</dbReference>
<feature type="compositionally biased region" description="Low complexity" evidence="4">
    <location>
        <begin position="893"/>
        <end position="903"/>
    </location>
</feature>
<feature type="compositionally biased region" description="Basic and acidic residues" evidence="4">
    <location>
        <begin position="278"/>
        <end position="292"/>
    </location>
</feature>
<feature type="region of interest" description="Disordered" evidence="4">
    <location>
        <begin position="677"/>
        <end position="821"/>
    </location>
</feature>
<feature type="compositionally biased region" description="Low complexity" evidence="4">
    <location>
        <begin position="713"/>
        <end position="726"/>
    </location>
</feature>
<dbReference type="PANTHER" id="PTHR23176:SF129">
    <property type="entry name" value="RHO GTPASE ACTIVATING PROTEIN AT 16F, ISOFORM E-RELATED"/>
    <property type="match status" value="1"/>
</dbReference>
<evidence type="ECO:0000256" key="3">
    <source>
        <dbReference type="PROSITE-ProRule" id="PRU00192"/>
    </source>
</evidence>
<evidence type="ECO:0000313" key="8">
    <source>
        <dbReference type="EMBL" id="KAL3406080.1"/>
    </source>
</evidence>
<feature type="domain" description="PH" evidence="6">
    <location>
        <begin position="1092"/>
        <end position="1206"/>
    </location>
</feature>
<feature type="region of interest" description="Disordered" evidence="4">
    <location>
        <begin position="840"/>
        <end position="927"/>
    </location>
</feature>
<dbReference type="PANTHER" id="PTHR23176">
    <property type="entry name" value="RHO/RAC/CDC GTPASE-ACTIVATING PROTEIN"/>
    <property type="match status" value="1"/>
</dbReference>
<dbReference type="Pfam" id="PF15410">
    <property type="entry name" value="PH_9"/>
    <property type="match status" value="1"/>
</dbReference>
<feature type="compositionally biased region" description="Polar residues" evidence="4">
    <location>
        <begin position="258"/>
        <end position="277"/>
    </location>
</feature>
<dbReference type="EMBL" id="JBJJXI010000019">
    <property type="protein sequence ID" value="KAL3406080.1"/>
    <property type="molecule type" value="Genomic_DNA"/>
</dbReference>
<feature type="compositionally biased region" description="Low complexity" evidence="4">
    <location>
        <begin position="458"/>
        <end position="472"/>
    </location>
</feature>
<reference evidence="8 9" key="1">
    <citation type="journal article" date="2024" name="bioRxiv">
        <title>A reference genome for Trichogramma kaykai: A tiny desert-dwelling parasitoid wasp with competing sex-ratio distorters.</title>
        <authorList>
            <person name="Culotta J."/>
            <person name="Lindsey A.R."/>
        </authorList>
    </citation>
    <scope>NUCLEOTIDE SEQUENCE [LARGE SCALE GENOMIC DNA]</scope>
    <source>
        <strain evidence="8 9">KSX58</strain>
    </source>
</reference>
<organism evidence="8 9">
    <name type="scientific">Trichogramma kaykai</name>
    <dbReference type="NCBI Taxonomy" id="54128"/>
    <lineage>
        <taxon>Eukaryota</taxon>
        <taxon>Metazoa</taxon>
        <taxon>Ecdysozoa</taxon>
        <taxon>Arthropoda</taxon>
        <taxon>Hexapoda</taxon>
        <taxon>Insecta</taxon>
        <taxon>Pterygota</taxon>
        <taxon>Neoptera</taxon>
        <taxon>Endopterygota</taxon>
        <taxon>Hymenoptera</taxon>
        <taxon>Apocrita</taxon>
        <taxon>Proctotrupomorpha</taxon>
        <taxon>Chalcidoidea</taxon>
        <taxon>Trichogrammatidae</taxon>
        <taxon>Trichogramma</taxon>
    </lineage>
</organism>
<comment type="caution">
    <text evidence="8">The sequence shown here is derived from an EMBL/GenBank/DDBJ whole genome shotgun (WGS) entry which is preliminary data.</text>
</comment>
<feature type="compositionally biased region" description="Low complexity" evidence="4">
    <location>
        <begin position="911"/>
        <end position="922"/>
    </location>
</feature>
<dbReference type="PROSITE" id="PS01159">
    <property type="entry name" value="WW_DOMAIN_1"/>
    <property type="match status" value="1"/>
</dbReference>
<sequence length="1222" mass="136509">MATKNLTTPTSTQTTNNNAASSTDSQITTTTTAARPRLRVLYDFEYETKGSRVHIVKNERLLLLNKTNNDWWQVVRPDDCTPNYAGFYVPENSTFYVPSGYVVEEPQLPDTTRFYVDKDKMFKQESSQDNKDQSAKEDAKEGSKDGSGSRKGHDSFRSVMRKLSGTSSTSNSDKDSLCSNTHKPTKPAKPPKGVKSARKNSADATDDSKSVHSKSGGSVSGKSKDLWEGSAFGMCFGRDSKNVDAQMLNPFQEELENALSNRQSQRRTIINTKSTISKSEDQTNDEREDSSKFENIQSKWEKVSASLLKKPEGHSFLSKIKEDKVQKVQSEASSSVENKVVQKTETKEKTIEIKRLSEGTIDKLYSKVDKISKNVVQTQPPEVPPRPVETLIPVVTAVDNSETVPSVKSEPRCKTPEPMSKILPEPESPNTKKEAERLINDKRKMWAIETLMSELLQSSSNSTSTTKAESSSCAVSGPNQLAQELHEMNATKRFENAEIQVNLLDDDDTKENELISGMTKVQLNSWKRRTKIFDFPLVTSKPPISPTAKSPKLLDEYNEANILNDNNAAGNKATMDHHVDVREKPSYSNVSMRLKRDKVPCKLKMPTKDFREELQLTPSLEKLASEIKFLPANVNEAYDDASGDDDDNDKSSPDSEYPGSCITLSHDSLRLYKRRSKSDSALNRHHHRHHHQLDNNNGSNSTGRRLTSVIADSSSSSSSSSQQQQSAAIARPKSSHSHVEISSIRSTNEQQQQQQQQQHRNSRYQPQQQQQQQQQQQSARQSTESIGHHYRPHVAARSCINNKLDRKSKSMGDLDCDDDDDEMMNDDDCVTMMEQQATYASYERDNKRRYKPVPKIRSKESFRRLKPSLILPNASSQERLAGKPVPAKRRMIQPQTSTTTTTTTPPPPPSQLDSSYDDLSSSAELDLDRSTAPTFKSLLRTPDSGSDECLQYKAFPARSATTDESAASSLVQSPIGGRIYSAAAGLQDCSNLLENLVDLPAGWRQAYDDVAKRICFFNEQGDKWFSSSDAEGKIYFFEENSNQSSWTLPLSGRQLAATTTATAANANRDNLRPKGVTGVVADWPQLFDGNMCILKEGIINKTKITTESGKKLRKAWCNSYVVLTELFLLFFKDAKSFAAMKMDQSTGAKPEISVDLNGAFIEPVDKLSNRKNVYLINTLLGLQVLIQSDNASTIAEWYREILNAIQRLPFSQGYGKLSSSRE</sequence>
<evidence type="ECO:0000256" key="1">
    <source>
        <dbReference type="ARBA" id="ARBA00022443"/>
    </source>
</evidence>
<feature type="compositionally biased region" description="Acidic residues" evidence="4">
    <location>
        <begin position="637"/>
        <end position="648"/>
    </location>
</feature>
<keyword evidence="1 3" id="KW-0728">SH3 domain</keyword>
<feature type="compositionally biased region" description="Basic residues" evidence="4">
    <location>
        <begin position="847"/>
        <end position="856"/>
    </location>
</feature>
<dbReference type="InterPro" id="IPR001849">
    <property type="entry name" value="PH_domain"/>
</dbReference>
<feature type="region of interest" description="Disordered" evidence="4">
    <location>
        <begin position="1"/>
        <end position="31"/>
    </location>
</feature>
<keyword evidence="2" id="KW-0343">GTPase activation</keyword>
<dbReference type="PROSITE" id="PS50020">
    <property type="entry name" value="WW_DOMAIN_2"/>
    <property type="match status" value="1"/>
</dbReference>
<dbReference type="Gene3D" id="2.30.30.40">
    <property type="entry name" value="SH3 Domains"/>
    <property type="match status" value="1"/>
</dbReference>
<dbReference type="SUPFAM" id="SSF50044">
    <property type="entry name" value="SH3-domain"/>
    <property type="match status" value="1"/>
</dbReference>
<feature type="region of interest" description="Disordered" evidence="4">
    <location>
        <begin position="121"/>
        <end position="226"/>
    </location>
</feature>
<proteinExistence type="predicted"/>
<dbReference type="CDD" id="cd13233">
    <property type="entry name" value="PH_ARHGAP9-like"/>
    <property type="match status" value="1"/>
</dbReference>
<evidence type="ECO:0008006" key="10">
    <source>
        <dbReference type="Google" id="ProtNLM"/>
    </source>
</evidence>
<evidence type="ECO:0000259" key="6">
    <source>
        <dbReference type="PROSITE" id="PS50003"/>
    </source>
</evidence>
<dbReference type="InterPro" id="IPR041681">
    <property type="entry name" value="PH_9"/>
</dbReference>
<feature type="region of interest" description="Disordered" evidence="4">
    <location>
        <begin position="637"/>
        <end position="662"/>
    </location>
</feature>
<feature type="compositionally biased region" description="Basic and acidic residues" evidence="4">
    <location>
        <begin position="121"/>
        <end position="156"/>
    </location>
</feature>
<dbReference type="InterPro" id="IPR001202">
    <property type="entry name" value="WW_dom"/>
</dbReference>
<feature type="compositionally biased region" description="Polar residues" evidence="4">
    <location>
        <begin position="164"/>
        <end position="182"/>
    </location>
</feature>
<keyword evidence="9" id="KW-1185">Reference proteome</keyword>
<dbReference type="SMART" id="SM00233">
    <property type="entry name" value="PH"/>
    <property type="match status" value="1"/>
</dbReference>
<evidence type="ECO:0000259" key="5">
    <source>
        <dbReference type="PROSITE" id="PS50002"/>
    </source>
</evidence>
<gene>
    <name evidence="8" type="ORF">TKK_001473</name>
</gene>
<dbReference type="InterPro" id="IPR011993">
    <property type="entry name" value="PH-like_dom_sf"/>
</dbReference>
<dbReference type="InterPro" id="IPR001452">
    <property type="entry name" value="SH3_domain"/>
</dbReference>
<feature type="compositionally biased region" description="Low complexity" evidence="4">
    <location>
        <begin position="750"/>
        <end position="782"/>
    </location>
</feature>
<evidence type="ECO:0000256" key="4">
    <source>
        <dbReference type="SAM" id="MobiDB-lite"/>
    </source>
</evidence>
<protein>
    <recommendedName>
        <fullName evidence="10">SH3 domain-containing protein</fullName>
    </recommendedName>
</protein>
<dbReference type="AlphaFoldDB" id="A0ABD2XL71"/>
<dbReference type="PROSITE" id="PS50002">
    <property type="entry name" value="SH3"/>
    <property type="match status" value="1"/>
</dbReference>
<dbReference type="Proteomes" id="UP001627154">
    <property type="component" value="Unassembled WGS sequence"/>
</dbReference>
<dbReference type="GO" id="GO:0005096">
    <property type="term" value="F:GTPase activator activity"/>
    <property type="evidence" value="ECO:0007669"/>
    <property type="project" value="UniProtKB-KW"/>
</dbReference>
<dbReference type="InterPro" id="IPR036028">
    <property type="entry name" value="SH3-like_dom_sf"/>
</dbReference>